<gene>
    <name evidence="7" type="primary">Tmem9</name>
    <name evidence="7" type="ORF">Tcan_11922</name>
</gene>
<sequence length="245" mass="28025">MSGSFTKYRSTCIRFVIGSTLLLTYCQLTQGVTEMNRLRTVSLTVPVLIAFVVSSTKANFEDTRCRCVCPSTQYFASPAGNDSADDNHRRYYTKPNINALDCNPQKVVKNNVLSIVDATHMDAFLANCDCKYESRNTVMLKVVVIFVICVVLVLVTYMLFLMCLDPMLRRQRQSIPYRQHNDEMEENIFARTASHTENIEGSPSVTLRSHGNSGVLERVEAEQNRWMRKVEEQRKNIFTDHTMLN</sequence>
<evidence type="ECO:0000256" key="2">
    <source>
        <dbReference type="ARBA" id="ARBA00007264"/>
    </source>
</evidence>
<keyword evidence="5 6" id="KW-0472">Membrane</keyword>
<evidence type="ECO:0000313" key="8">
    <source>
        <dbReference type="Proteomes" id="UP000031036"/>
    </source>
</evidence>
<dbReference type="OrthoDB" id="10059035at2759"/>
<evidence type="ECO:0000256" key="5">
    <source>
        <dbReference type="ARBA" id="ARBA00023136"/>
    </source>
</evidence>
<dbReference type="InterPro" id="IPR008853">
    <property type="entry name" value="TMEM9/TMEM9B"/>
</dbReference>
<evidence type="ECO:0000313" key="7">
    <source>
        <dbReference type="EMBL" id="KHN79275.1"/>
    </source>
</evidence>
<evidence type="ECO:0000256" key="3">
    <source>
        <dbReference type="ARBA" id="ARBA00022692"/>
    </source>
</evidence>
<dbReference type="STRING" id="6265.A0A0B2VE60"/>
<comment type="caution">
    <text evidence="7">The sequence shown here is derived from an EMBL/GenBank/DDBJ whole genome shotgun (WGS) entry which is preliminary data.</text>
</comment>
<keyword evidence="8" id="KW-1185">Reference proteome</keyword>
<organism evidence="7 8">
    <name type="scientific">Toxocara canis</name>
    <name type="common">Canine roundworm</name>
    <dbReference type="NCBI Taxonomy" id="6265"/>
    <lineage>
        <taxon>Eukaryota</taxon>
        <taxon>Metazoa</taxon>
        <taxon>Ecdysozoa</taxon>
        <taxon>Nematoda</taxon>
        <taxon>Chromadorea</taxon>
        <taxon>Rhabditida</taxon>
        <taxon>Spirurina</taxon>
        <taxon>Ascaridomorpha</taxon>
        <taxon>Ascaridoidea</taxon>
        <taxon>Toxocaridae</taxon>
        <taxon>Toxocara</taxon>
    </lineage>
</organism>
<feature type="transmembrane region" description="Helical" evidence="6">
    <location>
        <begin position="138"/>
        <end position="164"/>
    </location>
</feature>
<dbReference type="OMA" id="DDKRCKC"/>
<evidence type="ECO:0000256" key="6">
    <source>
        <dbReference type="SAM" id="Phobius"/>
    </source>
</evidence>
<keyword evidence="4 6" id="KW-1133">Transmembrane helix</keyword>
<comment type="subcellular location">
    <subcellularLocation>
        <location evidence="1">Membrane</location>
    </subcellularLocation>
</comment>
<protein>
    <submittedName>
        <fullName evidence="7">Transmembrane protein 9</fullName>
    </submittedName>
</protein>
<keyword evidence="3 6" id="KW-0812">Transmembrane</keyword>
<proteinExistence type="inferred from homology"/>
<dbReference type="AlphaFoldDB" id="A0A0B2VE60"/>
<accession>A0A0B2VE60</accession>
<comment type="similarity">
    <text evidence="2">Belongs to the TMEM9 family.</text>
</comment>
<dbReference type="GO" id="GO:0005765">
    <property type="term" value="C:lysosomal membrane"/>
    <property type="evidence" value="ECO:0007669"/>
    <property type="project" value="InterPro"/>
</dbReference>
<name>A0A0B2VE60_TOXCA</name>
<reference evidence="7 8" key="1">
    <citation type="submission" date="2014-11" db="EMBL/GenBank/DDBJ databases">
        <title>Genetic blueprint of the zoonotic pathogen Toxocara canis.</title>
        <authorList>
            <person name="Zhu X.-Q."/>
            <person name="Korhonen P.K."/>
            <person name="Cai H."/>
            <person name="Young N.D."/>
            <person name="Nejsum P."/>
            <person name="von Samson-Himmelstjerna G."/>
            <person name="Boag P.R."/>
            <person name="Tan P."/>
            <person name="Li Q."/>
            <person name="Min J."/>
            <person name="Yang Y."/>
            <person name="Wang X."/>
            <person name="Fang X."/>
            <person name="Hall R.S."/>
            <person name="Hofmann A."/>
            <person name="Sternberg P.W."/>
            <person name="Jex A.R."/>
            <person name="Gasser R.B."/>
        </authorList>
    </citation>
    <scope>NUCLEOTIDE SEQUENCE [LARGE SCALE GENOMIC DNA]</scope>
    <source>
        <strain evidence="7">PN_DK_2014</strain>
    </source>
</reference>
<evidence type="ECO:0000256" key="1">
    <source>
        <dbReference type="ARBA" id="ARBA00004370"/>
    </source>
</evidence>
<evidence type="ECO:0000256" key="4">
    <source>
        <dbReference type="ARBA" id="ARBA00022989"/>
    </source>
</evidence>
<dbReference type="PANTHER" id="PTHR13064">
    <property type="entry name" value="TRANSMEMBRANE PROTEIN 9 FAMILY MEMBER"/>
    <property type="match status" value="1"/>
</dbReference>
<dbReference type="Pfam" id="PF05434">
    <property type="entry name" value="Tmemb_9"/>
    <property type="match status" value="1"/>
</dbReference>
<dbReference type="EMBL" id="JPKZ01001930">
    <property type="protein sequence ID" value="KHN79275.1"/>
    <property type="molecule type" value="Genomic_DNA"/>
</dbReference>
<dbReference type="Proteomes" id="UP000031036">
    <property type="component" value="Unassembled WGS sequence"/>
</dbReference>
<dbReference type="PANTHER" id="PTHR13064:SF6">
    <property type="entry name" value="TRANSMEMBRANE PROTEIN 9"/>
    <property type="match status" value="1"/>
</dbReference>